<evidence type="ECO:0000313" key="2">
    <source>
        <dbReference type="EMBL" id="TFY70320.1"/>
    </source>
</evidence>
<dbReference type="Proteomes" id="UP000298327">
    <property type="component" value="Unassembled WGS sequence"/>
</dbReference>
<dbReference type="STRING" id="205917.A0A4Y9Z871"/>
<dbReference type="InterPro" id="IPR032675">
    <property type="entry name" value="LRR_dom_sf"/>
</dbReference>
<feature type="domain" description="F-box" evidence="1">
    <location>
        <begin position="79"/>
        <end position="127"/>
    </location>
</feature>
<dbReference type="Gene3D" id="1.20.1280.50">
    <property type="match status" value="1"/>
</dbReference>
<comment type="caution">
    <text evidence="2">The sequence shown here is derived from an EMBL/GenBank/DDBJ whole genome shotgun (WGS) entry which is preliminary data.</text>
</comment>
<reference evidence="2 3" key="1">
    <citation type="submission" date="2019-02" db="EMBL/GenBank/DDBJ databases">
        <title>Genome sequencing of the rare red list fungi Dentipellis fragilis.</title>
        <authorList>
            <person name="Buettner E."/>
            <person name="Kellner H."/>
        </authorList>
    </citation>
    <scope>NUCLEOTIDE SEQUENCE [LARGE SCALE GENOMIC DNA]</scope>
    <source>
        <strain evidence="2 3">DSM 105465</strain>
    </source>
</reference>
<gene>
    <name evidence="2" type="ORF">EVG20_g2684</name>
</gene>
<dbReference type="Gene3D" id="3.80.10.10">
    <property type="entry name" value="Ribonuclease Inhibitor"/>
    <property type="match status" value="1"/>
</dbReference>
<keyword evidence="3" id="KW-1185">Reference proteome</keyword>
<organism evidence="2 3">
    <name type="scientific">Dentipellis fragilis</name>
    <dbReference type="NCBI Taxonomy" id="205917"/>
    <lineage>
        <taxon>Eukaryota</taxon>
        <taxon>Fungi</taxon>
        <taxon>Dikarya</taxon>
        <taxon>Basidiomycota</taxon>
        <taxon>Agaricomycotina</taxon>
        <taxon>Agaricomycetes</taxon>
        <taxon>Russulales</taxon>
        <taxon>Hericiaceae</taxon>
        <taxon>Dentipellis</taxon>
    </lineage>
</organism>
<dbReference type="InterPro" id="IPR001810">
    <property type="entry name" value="F-box_dom"/>
</dbReference>
<dbReference type="Pfam" id="PF12937">
    <property type="entry name" value="F-box-like"/>
    <property type="match status" value="1"/>
</dbReference>
<evidence type="ECO:0000313" key="3">
    <source>
        <dbReference type="Proteomes" id="UP000298327"/>
    </source>
</evidence>
<dbReference type="EMBL" id="SEOQ01000109">
    <property type="protein sequence ID" value="TFY70320.1"/>
    <property type="molecule type" value="Genomic_DNA"/>
</dbReference>
<protein>
    <recommendedName>
        <fullName evidence="1">F-box domain-containing protein</fullName>
    </recommendedName>
</protein>
<accession>A0A4Y9Z871</accession>
<name>A0A4Y9Z871_9AGAM</name>
<dbReference type="AlphaFoldDB" id="A0A4Y9Z871"/>
<dbReference type="PANTHER" id="PTHR38926">
    <property type="entry name" value="F-BOX DOMAIN CONTAINING PROTEIN, EXPRESSED"/>
    <property type="match status" value="1"/>
</dbReference>
<dbReference type="PANTHER" id="PTHR38926:SF72">
    <property type="entry name" value="IM:7136021-RELATED"/>
    <property type="match status" value="1"/>
</dbReference>
<evidence type="ECO:0000259" key="1">
    <source>
        <dbReference type="Pfam" id="PF12937"/>
    </source>
</evidence>
<dbReference type="SUPFAM" id="SSF52047">
    <property type="entry name" value="RNI-like"/>
    <property type="match status" value="1"/>
</dbReference>
<proteinExistence type="predicted"/>
<dbReference type="OrthoDB" id="3181259at2759"/>
<sequence>MVSRAPSFEDLATWDDLVTHVIVVDALGEEEESTEPTHIDPRDPIPEVVQIDHSMADLEAQLSSLRLRKTHLLAMHALIARMPPEILSRIFELGVHESNHLLSTLSLVSRHWRQVALATPSLWSYIRLDHDWGYARHAAFLRKLRTCVERSQACKLLVDIDCRFVEGGNELEQIVTELEPHLERCFSFRISAPDWEWMDLVRNHSSKLGPSLEHLYIRLDPSESEEQTPFAFLSQPCPRLSTVTLEHTPLICIRTTLPALQSLHLIRDQRYHSSSRIGISFKELLTLLVSTPTLSELRVQSAIFLLDGTETIFQSSPTYTLLPQLQSLTFNFLDCNNVALFLESSTLPSLKRLSVQMESNNEENMQWLVHMSLDSQTRFPTLRHLDLRTCSVDGAALVPFIRALHQLPHLTALGLSSPPSGHIGSRFFDLLASLPSNPSETWLLPELEALCLQNCRDVSGHELLAVVRSRNLSPGVRSIRFLKISQCYGLDHDVLDQLQLLVDTVRVVA</sequence>